<keyword evidence="3" id="KW-0547">Nucleotide-binding</keyword>
<keyword evidence="7" id="KW-1185">Reference proteome</keyword>
<dbReference type="Pfam" id="PF00005">
    <property type="entry name" value="ABC_tran"/>
    <property type="match status" value="2"/>
</dbReference>
<feature type="domain" description="ABC transporter" evidence="5">
    <location>
        <begin position="259"/>
        <end position="495"/>
    </location>
</feature>
<organism evidence="6 7">
    <name type="scientific">Faecalicatena orotica</name>
    <dbReference type="NCBI Taxonomy" id="1544"/>
    <lineage>
        <taxon>Bacteria</taxon>
        <taxon>Bacillati</taxon>
        <taxon>Bacillota</taxon>
        <taxon>Clostridia</taxon>
        <taxon>Lachnospirales</taxon>
        <taxon>Lachnospiraceae</taxon>
        <taxon>Faecalicatena</taxon>
    </lineage>
</organism>
<gene>
    <name evidence="6" type="ORF">A8806_104270</name>
</gene>
<dbReference type="SMART" id="SM00382">
    <property type="entry name" value="AAA"/>
    <property type="match status" value="1"/>
</dbReference>
<dbReference type="InterPro" id="IPR027417">
    <property type="entry name" value="P-loop_NTPase"/>
</dbReference>
<dbReference type="PANTHER" id="PTHR43790:SF9">
    <property type="entry name" value="GALACTOFURANOSE TRANSPORTER ATP-BINDING PROTEIN YTFR"/>
    <property type="match status" value="1"/>
</dbReference>
<accession>A0A2Y9BEY8</accession>
<dbReference type="PROSITE" id="PS50893">
    <property type="entry name" value="ABC_TRANSPORTER_2"/>
    <property type="match status" value="2"/>
</dbReference>
<keyword evidence="2" id="KW-0677">Repeat</keyword>
<evidence type="ECO:0000256" key="4">
    <source>
        <dbReference type="ARBA" id="ARBA00022840"/>
    </source>
</evidence>
<keyword evidence="1" id="KW-0813">Transport</keyword>
<dbReference type="InterPro" id="IPR050107">
    <property type="entry name" value="ABC_carbohydrate_import_ATPase"/>
</dbReference>
<proteinExistence type="predicted"/>
<protein>
    <submittedName>
        <fullName evidence="6">Monosaccharide ABC transporter ATP-binding protein (CUT2 family)</fullName>
    </submittedName>
</protein>
<evidence type="ECO:0000313" key="7">
    <source>
        <dbReference type="Proteomes" id="UP000245845"/>
    </source>
</evidence>
<evidence type="ECO:0000256" key="3">
    <source>
        <dbReference type="ARBA" id="ARBA00022741"/>
    </source>
</evidence>
<evidence type="ECO:0000256" key="2">
    <source>
        <dbReference type="ARBA" id="ARBA00022737"/>
    </source>
</evidence>
<dbReference type="CDD" id="cd03216">
    <property type="entry name" value="ABC_Carb_Monos_I"/>
    <property type="match status" value="1"/>
</dbReference>
<comment type="caution">
    <text evidence="6">The sequence shown here is derived from an EMBL/GenBank/DDBJ whole genome shotgun (WGS) entry which is preliminary data.</text>
</comment>
<sequence>MSAEIILKANHISKNFGLTHALKDISIQIERGEIIGLIGENGSGKSTFSSIISGVYPATSGTLELKGQPYKPSDTMDAQRCGISMVAQEMGTLPGIGVADNIFLGREEKFTKYGIVNRKEMYQEAAKAMEVVGVAGINPADPISRYSLEERKLIEVVRALYSEPEIFIVDETTTALSQKGRDIIYKILRRLQEQDKSVLFISHDLEELMTVCSKLIILRDGVFIEELEQKDFEEERIKELMVGRKLTGDYYRSDYDGNFGEEVVLKAENVHIKQVLEGVSLELHKGEILGIGGLTDCGMHELGRVLFGIEKPVYGEAVLGNGEVIHSPKQAIKNKIGYVSKNRDQEALILSASIMDNMVLPSLSKISSAGLIFKGAEKKFTARQVDGLSIKCREITQDVKDLSGGNKQKVVFGKWLANESEIFILDCPTRGIDIGVKAFMYQLMYQLKKENKSIIMISEELPELIGMSDRIMILRKGRVQKIFERSPKLSESVIIKEMV</sequence>
<evidence type="ECO:0000256" key="1">
    <source>
        <dbReference type="ARBA" id="ARBA00022448"/>
    </source>
</evidence>
<dbReference type="GO" id="GO:0005524">
    <property type="term" value="F:ATP binding"/>
    <property type="evidence" value="ECO:0007669"/>
    <property type="project" value="UniProtKB-KW"/>
</dbReference>
<dbReference type="PANTHER" id="PTHR43790">
    <property type="entry name" value="CARBOHYDRATE TRANSPORT ATP-BINDING PROTEIN MG119-RELATED"/>
    <property type="match status" value="1"/>
</dbReference>
<dbReference type="SUPFAM" id="SSF52540">
    <property type="entry name" value="P-loop containing nucleoside triphosphate hydrolases"/>
    <property type="match status" value="2"/>
</dbReference>
<dbReference type="EMBL" id="QGDL01000004">
    <property type="protein sequence ID" value="PWJ30400.1"/>
    <property type="molecule type" value="Genomic_DNA"/>
</dbReference>
<dbReference type="CDD" id="cd03215">
    <property type="entry name" value="ABC_Carb_Monos_II"/>
    <property type="match status" value="1"/>
</dbReference>
<dbReference type="AlphaFoldDB" id="A0A2Y9BEY8"/>
<dbReference type="Proteomes" id="UP000245845">
    <property type="component" value="Unassembled WGS sequence"/>
</dbReference>
<name>A0A2Y9BEY8_9FIRM</name>
<dbReference type="InterPro" id="IPR017871">
    <property type="entry name" value="ABC_transporter-like_CS"/>
</dbReference>
<dbReference type="PROSITE" id="PS00211">
    <property type="entry name" value="ABC_TRANSPORTER_1"/>
    <property type="match status" value="1"/>
</dbReference>
<dbReference type="InterPro" id="IPR003593">
    <property type="entry name" value="AAA+_ATPase"/>
</dbReference>
<feature type="domain" description="ABC transporter" evidence="5">
    <location>
        <begin position="7"/>
        <end position="245"/>
    </location>
</feature>
<dbReference type="OrthoDB" id="9771863at2"/>
<evidence type="ECO:0000259" key="5">
    <source>
        <dbReference type="PROSITE" id="PS50893"/>
    </source>
</evidence>
<evidence type="ECO:0000313" key="6">
    <source>
        <dbReference type="EMBL" id="PWJ30400.1"/>
    </source>
</evidence>
<keyword evidence="4 6" id="KW-0067">ATP-binding</keyword>
<reference evidence="6 7" key="1">
    <citation type="submission" date="2018-05" db="EMBL/GenBank/DDBJ databases">
        <title>The Hungate 1000. A catalogue of reference genomes from the rumen microbiome.</title>
        <authorList>
            <person name="Kelly W."/>
        </authorList>
    </citation>
    <scope>NUCLEOTIDE SEQUENCE [LARGE SCALE GENOMIC DNA]</scope>
    <source>
        <strain evidence="6 7">NLAE-zl-C242</strain>
    </source>
</reference>
<dbReference type="GO" id="GO:0016887">
    <property type="term" value="F:ATP hydrolysis activity"/>
    <property type="evidence" value="ECO:0007669"/>
    <property type="project" value="InterPro"/>
</dbReference>
<dbReference type="Gene3D" id="3.40.50.300">
    <property type="entry name" value="P-loop containing nucleotide triphosphate hydrolases"/>
    <property type="match status" value="2"/>
</dbReference>
<dbReference type="InterPro" id="IPR003439">
    <property type="entry name" value="ABC_transporter-like_ATP-bd"/>
</dbReference>
<dbReference type="RefSeq" id="WP_109730824.1">
    <property type="nucleotide sequence ID" value="NZ_BAAACK010000019.1"/>
</dbReference>